<feature type="domain" description="J" evidence="4">
    <location>
        <begin position="3"/>
        <end position="65"/>
    </location>
</feature>
<evidence type="ECO:0000256" key="2">
    <source>
        <dbReference type="SAM" id="MobiDB-lite"/>
    </source>
</evidence>
<dbReference type="Proteomes" id="UP000230273">
    <property type="component" value="Unassembled WGS sequence"/>
</dbReference>
<dbReference type="Pfam" id="PF00226">
    <property type="entry name" value="DnaJ"/>
    <property type="match status" value="1"/>
</dbReference>
<comment type="caution">
    <text evidence="5">The sequence shown here is derived from an EMBL/GenBank/DDBJ whole genome shotgun (WGS) entry which is preliminary data.</text>
</comment>
<evidence type="ECO:0000259" key="4">
    <source>
        <dbReference type="PROSITE" id="PS50076"/>
    </source>
</evidence>
<name>A0A2G9YWL6_9BACT</name>
<dbReference type="GO" id="GO:0051082">
    <property type="term" value="F:unfolded protein binding"/>
    <property type="evidence" value="ECO:0007669"/>
    <property type="project" value="TreeGrafter"/>
</dbReference>
<feature type="transmembrane region" description="Helical" evidence="3">
    <location>
        <begin position="353"/>
        <end position="374"/>
    </location>
</feature>
<dbReference type="AlphaFoldDB" id="A0A2G9YWL6"/>
<keyword evidence="3" id="KW-0812">Transmembrane</keyword>
<keyword evidence="1" id="KW-0143">Chaperone</keyword>
<feature type="compositionally biased region" description="Low complexity" evidence="2">
    <location>
        <begin position="70"/>
        <end position="83"/>
    </location>
</feature>
<dbReference type="Gene3D" id="1.10.287.110">
    <property type="entry name" value="DnaJ domain"/>
    <property type="match status" value="1"/>
</dbReference>
<dbReference type="PRINTS" id="PR00625">
    <property type="entry name" value="JDOMAIN"/>
</dbReference>
<feature type="transmembrane region" description="Helical" evidence="3">
    <location>
        <begin position="409"/>
        <end position="426"/>
    </location>
</feature>
<dbReference type="InterPro" id="IPR001623">
    <property type="entry name" value="DnaJ_domain"/>
</dbReference>
<evidence type="ECO:0000313" key="5">
    <source>
        <dbReference type="EMBL" id="PIP23579.1"/>
    </source>
</evidence>
<dbReference type="CDD" id="cd06257">
    <property type="entry name" value="DnaJ"/>
    <property type="match status" value="1"/>
</dbReference>
<evidence type="ECO:0000313" key="6">
    <source>
        <dbReference type="Proteomes" id="UP000230273"/>
    </source>
</evidence>
<gene>
    <name evidence="5" type="ORF">COX36_02575</name>
</gene>
<dbReference type="GO" id="GO:0042026">
    <property type="term" value="P:protein refolding"/>
    <property type="evidence" value="ECO:0007669"/>
    <property type="project" value="TreeGrafter"/>
</dbReference>
<dbReference type="InterPro" id="IPR036869">
    <property type="entry name" value="J_dom_sf"/>
</dbReference>
<feature type="transmembrane region" description="Helical" evidence="3">
    <location>
        <begin position="323"/>
        <end position="341"/>
    </location>
</feature>
<reference evidence="5 6" key="1">
    <citation type="submission" date="2017-09" db="EMBL/GenBank/DDBJ databases">
        <title>Depth-based differentiation of microbial function through sediment-hosted aquifers and enrichment of novel symbionts in the deep terrestrial subsurface.</title>
        <authorList>
            <person name="Probst A.J."/>
            <person name="Ladd B."/>
            <person name="Jarett J.K."/>
            <person name="Geller-Mcgrath D.E."/>
            <person name="Sieber C.M."/>
            <person name="Emerson J.B."/>
            <person name="Anantharaman K."/>
            <person name="Thomas B.C."/>
            <person name="Malmstrom R."/>
            <person name="Stieglmeier M."/>
            <person name="Klingl A."/>
            <person name="Woyke T."/>
            <person name="Ryan C.M."/>
            <person name="Banfield J.F."/>
        </authorList>
    </citation>
    <scope>NUCLEOTIDE SEQUENCE [LARGE SCALE GENOMIC DNA]</scope>
    <source>
        <strain evidence="5">CG23_combo_of_CG06-09_8_20_14_all_38_19</strain>
    </source>
</reference>
<proteinExistence type="predicted"/>
<dbReference type="PANTHER" id="PTHR43096">
    <property type="entry name" value="DNAJ HOMOLOG 1, MITOCHONDRIAL-RELATED"/>
    <property type="match status" value="1"/>
</dbReference>
<dbReference type="EMBL" id="PCRP01000042">
    <property type="protein sequence ID" value="PIP23579.1"/>
    <property type="molecule type" value="Genomic_DNA"/>
</dbReference>
<dbReference type="PROSITE" id="PS50076">
    <property type="entry name" value="DNAJ_2"/>
    <property type="match status" value="1"/>
</dbReference>
<protein>
    <recommendedName>
        <fullName evidence="4">J domain-containing protein</fullName>
    </recommendedName>
</protein>
<evidence type="ECO:0000256" key="3">
    <source>
        <dbReference type="SAM" id="Phobius"/>
    </source>
</evidence>
<dbReference type="SUPFAM" id="SSF46565">
    <property type="entry name" value="Chaperone J-domain"/>
    <property type="match status" value="1"/>
</dbReference>
<keyword evidence="3" id="KW-1133">Transmembrane helix</keyword>
<feature type="transmembrane region" description="Helical" evidence="3">
    <location>
        <begin position="386"/>
        <end position="403"/>
    </location>
</feature>
<sequence>MKNYYEILQVSKNAEPEVIQAAYRGLSKKYHPDGDEPDEERMKEINEAYEVLGDSQKRAAYDASRQSNRSARAGAKAGATAGTTTGGYSGGSDNKPNPPIPKVQPEHLKFLDVKTGEGSFEIWNTGGELKPSHKPRLTLTVSWIEILNTDEITRAFQSPKGWPIKVKIRVAADNLEPGEEYTGSIVVDLGGPQTAEVKVFFRVAALAKPRLGVTPTLIGFGRVRVGEIKWRDFRIENYGGPAKNPLRVTPLESWIQVTPKGSGLPLEVEVKIDTSSLAGAQNYEGEILIKLDDEEKKVRITLETESTWVFSQWSWTAPYSRQLRLAVIGILLMPLLTILSATKQIDPSGVPVFLFLTLILVPVGIYGLVATNFLKEIESAPPEAKLANGVSIVVGGTTAIIGLLEGLLLWIVLIILCLLALGLASSSKD</sequence>
<accession>A0A2G9YWL6</accession>
<dbReference type="PANTHER" id="PTHR43096:SF52">
    <property type="entry name" value="DNAJ HOMOLOG 1, MITOCHONDRIAL-RELATED"/>
    <property type="match status" value="1"/>
</dbReference>
<organism evidence="5 6">
    <name type="scientific">Candidatus Nealsonbacteria bacterium CG23_combo_of_CG06-09_8_20_14_all_38_19</name>
    <dbReference type="NCBI Taxonomy" id="1974721"/>
    <lineage>
        <taxon>Bacteria</taxon>
        <taxon>Candidatus Nealsoniibacteriota</taxon>
    </lineage>
</organism>
<dbReference type="GO" id="GO:0005737">
    <property type="term" value="C:cytoplasm"/>
    <property type="evidence" value="ECO:0007669"/>
    <property type="project" value="TreeGrafter"/>
</dbReference>
<feature type="region of interest" description="Disordered" evidence="2">
    <location>
        <begin position="56"/>
        <end position="104"/>
    </location>
</feature>
<evidence type="ECO:0000256" key="1">
    <source>
        <dbReference type="ARBA" id="ARBA00023186"/>
    </source>
</evidence>
<keyword evidence="3" id="KW-0472">Membrane</keyword>
<dbReference type="SMART" id="SM00271">
    <property type="entry name" value="DnaJ"/>
    <property type="match status" value="1"/>
</dbReference>